<evidence type="ECO:0000256" key="4">
    <source>
        <dbReference type="ARBA" id="ARBA00022989"/>
    </source>
</evidence>
<dbReference type="InterPro" id="IPR050250">
    <property type="entry name" value="Macrolide_Exporter_MacB"/>
</dbReference>
<dbReference type="InterPro" id="IPR003838">
    <property type="entry name" value="ABC3_permease_C"/>
</dbReference>
<dbReference type="Proteomes" id="UP000318733">
    <property type="component" value="Unassembled WGS sequence"/>
</dbReference>
<feature type="transmembrane region" description="Helical" evidence="6">
    <location>
        <begin position="726"/>
        <end position="746"/>
    </location>
</feature>
<dbReference type="Pfam" id="PF12704">
    <property type="entry name" value="MacB_PCD"/>
    <property type="match status" value="1"/>
</dbReference>
<name>A0A556MTA7_9SPHI</name>
<feature type="transmembrane region" description="Helical" evidence="6">
    <location>
        <begin position="677"/>
        <end position="698"/>
    </location>
</feature>
<dbReference type="GO" id="GO:0005886">
    <property type="term" value="C:plasma membrane"/>
    <property type="evidence" value="ECO:0007669"/>
    <property type="project" value="UniProtKB-SubCell"/>
</dbReference>
<feature type="domain" description="MacB-like periplasmic core" evidence="8">
    <location>
        <begin position="20"/>
        <end position="197"/>
    </location>
</feature>
<dbReference type="EMBL" id="VLPK01000001">
    <property type="protein sequence ID" value="TSJ43038.1"/>
    <property type="molecule type" value="Genomic_DNA"/>
</dbReference>
<dbReference type="RefSeq" id="WP_144246603.1">
    <property type="nucleotide sequence ID" value="NZ_VLPK01000001.1"/>
</dbReference>
<keyword evidence="3 6" id="KW-0812">Transmembrane</keyword>
<dbReference type="PANTHER" id="PTHR30572:SF18">
    <property type="entry name" value="ABC-TYPE MACROLIDE FAMILY EXPORT SYSTEM PERMEASE COMPONENT 2"/>
    <property type="match status" value="1"/>
</dbReference>
<evidence type="ECO:0000313" key="9">
    <source>
        <dbReference type="EMBL" id="TSJ43038.1"/>
    </source>
</evidence>
<evidence type="ECO:0000256" key="5">
    <source>
        <dbReference type="ARBA" id="ARBA00023136"/>
    </source>
</evidence>
<evidence type="ECO:0000256" key="6">
    <source>
        <dbReference type="SAM" id="Phobius"/>
    </source>
</evidence>
<sequence length="797" mass="88931">MIKNYIKIAWRNLVSQRLFSFINISGLAVGLAVCMMIMMYVAHEMSYDRFHENADRIFIPQQSFTMNGNTMNMEYMSYAAGEIIKQRQPVVKDYTRTMAYFKPVIASNPEKPDAKFSEKNLLFADGNFFSFFSFKLLSGSAQHVLDRPFTVVLSEDMAKKYFGDENPIGKTIVLKTDSAFTYQVAGVAENNPSNSSIKYSFVTSNQSLLQMKEAKLYTGTKDISFGNFLPYLLLNHASDTATLRRSLDLMAKQDKTFDKVHYSLSALSTTHLKSNFGDSSNLKYLKIFPLVAVLILLLALANYMNLSTARATLRAKEVGVRKVSGASRKTIAAQFYVESALFTTLSFVLGYVLCYAFKPWFLNVLQLKIDSSFLYSPMVLILLAVLFIITILIAGSYPAVILSAFKPVATLKGKMSKATGGVAVRKVFTTLQFALSVGLIICGIVIDRQLYFFRHKDIGINRDNVVMIPVHNTFGNNYNAFKQDVAQLSGIENVATSHHSMFHGYDMVSINGKTKDDITMVASWMGDDQLIKTLGLKWKYAPATGERLAGMDRLVINEAAIAKLHLPVDPVGSYLQSGDQKFKIIGVLKDFNYSSLQSEISPLILFTPPAKFPFFKRDGCNLFAKIKAHTNLPTLLGKIQSLYKKYDADTPFDYTFMDDAFNAQYQAEDRLSSIFSVFTYITIALASLGLFGLAAFTIEQRTKEIGIRKVLGASIGSINSLLSADFLKLVILSIVIASPVAWWAMHNWLQGFAYRINISWWMFAFAGMTAILTAVATVSYHALKAALANPVKSLRSE</sequence>
<evidence type="ECO:0000259" key="7">
    <source>
        <dbReference type="Pfam" id="PF02687"/>
    </source>
</evidence>
<keyword evidence="4 6" id="KW-1133">Transmembrane helix</keyword>
<evidence type="ECO:0000259" key="8">
    <source>
        <dbReference type="Pfam" id="PF12704"/>
    </source>
</evidence>
<gene>
    <name evidence="9" type="ORF">FO440_02275</name>
</gene>
<organism evidence="9 10">
    <name type="scientific">Mucilaginibacter corticis</name>
    <dbReference type="NCBI Taxonomy" id="2597670"/>
    <lineage>
        <taxon>Bacteria</taxon>
        <taxon>Pseudomonadati</taxon>
        <taxon>Bacteroidota</taxon>
        <taxon>Sphingobacteriia</taxon>
        <taxon>Sphingobacteriales</taxon>
        <taxon>Sphingobacteriaceae</taxon>
        <taxon>Mucilaginibacter</taxon>
    </lineage>
</organism>
<evidence type="ECO:0000313" key="10">
    <source>
        <dbReference type="Proteomes" id="UP000318733"/>
    </source>
</evidence>
<evidence type="ECO:0000256" key="2">
    <source>
        <dbReference type="ARBA" id="ARBA00022475"/>
    </source>
</evidence>
<feature type="transmembrane region" description="Helical" evidence="6">
    <location>
        <begin position="287"/>
        <end position="306"/>
    </location>
</feature>
<feature type="transmembrane region" description="Helical" evidence="6">
    <location>
        <begin position="21"/>
        <end position="42"/>
    </location>
</feature>
<reference evidence="9 10" key="1">
    <citation type="submission" date="2019-07" db="EMBL/GenBank/DDBJ databases">
        <authorList>
            <person name="Huq M.A."/>
        </authorList>
    </citation>
    <scope>NUCLEOTIDE SEQUENCE [LARGE SCALE GENOMIC DNA]</scope>
    <source>
        <strain evidence="9 10">MAH-19</strain>
    </source>
</reference>
<dbReference type="AlphaFoldDB" id="A0A556MTA7"/>
<comment type="subcellular location">
    <subcellularLocation>
        <location evidence="1">Cell membrane</location>
        <topology evidence="1">Multi-pass membrane protein</topology>
    </subcellularLocation>
</comment>
<feature type="transmembrane region" description="Helical" evidence="6">
    <location>
        <begin position="335"/>
        <end position="358"/>
    </location>
</feature>
<evidence type="ECO:0000256" key="3">
    <source>
        <dbReference type="ARBA" id="ARBA00022692"/>
    </source>
</evidence>
<keyword evidence="5 6" id="KW-0472">Membrane</keyword>
<feature type="transmembrane region" description="Helical" evidence="6">
    <location>
        <begin position="426"/>
        <end position="446"/>
    </location>
</feature>
<protein>
    <submittedName>
        <fullName evidence="9">FtsX-like permease family protein</fullName>
    </submittedName>
</protein>
<accession>A0A556MTA7</accession>
<comment type="caution">
    <text evidence="9">The sequence shown here is derived from an EMBL/GenBank/DDBJ whole genome shotgun (WGS) entry which is preliminary data.</text>
</comment>
<keyword evidence="2" id="KW-1003">Cell membrane</keyword>
<keyword evidence="10" id="KW-1185">Reference proteome</keyword>
<feature type="transmembrane region" description="Helical" evidence="6">
    <location>
        <begin position="378"/>
        <end position="405"/>
    </location>
</feature>
<evidence type="ECO:0000256" key="1">
    <source>
        <dbReference type="ARBA" id="ARBA00004651"/>
    </source>
</evidence>
<dbReference type="GO" id="GO:0022857">
    <property type="term" value="F:transmembrane transporter activity"/>
    <property type="evidence" value="ECO:0007669"/>
    <property type="project" value="TreeGrafter"/>
</dbReference>
<dbReference type="OrthoDB" id="5933722at2"/>
<feature type="domain" description="ABC3 transporter permease C-terminal" evidence="7">
    <location>
        <begin position="290"/>
        <end position="401"/>
    </location>
</feature>
<dbReference type="InterPro" id="IPR025857">
    <property type="entry name" value="MacB_PCD"/>
</dbReference>
<feature type="transmembrane region" description="Helical" evidence="6">
    <location>
        <begin position="758"/>
        <end position="783"/>
    </location>
</feature>
<dbReference type="Pfam" id="PF02687">
    <property type="entry name" value="FtsX"/>
    <property type="match status" value="2"/>
</dbReference>
<proteinExistence type="predicted"/>
<feature type="domain" description="ABC3 transporter permease C-terminal" evidence="7">
    <location>
        <begin position="677"/>
        <end position="786"/>
    </location>
</feature>
<dbReference type="PANTHER" id="PTHR30572">
    <property type="entry name" value="MEMBRANE COMPONENT OF TRANSPORTER-RELATED"/>
    <property type="match status" value="1"/>
</dbReference>